<sequence>MFVKSVKEPGKYGDGNGLCLIVSATGAKRWEQRLTIQGKRCDCGHGSLALVSLAEAREKAVEYRRIASAGGDPRKEKDRNAEIPTFEAAAREVHQGLLGSWSNDKHGNDFINSLSMYAFPKIGSVLVSEVGSSELLKVLTPIWTTKNETARRVFQRMETVLKWAAAKEWRDGTPGDVTLQGLPKVRRKKANRKALPYTQVHKLVSDLRGSNAMTQTKLCLEFIIMTATRSAEARYAVWSEIDLEKGTWTIPASRIKMRRDHTIPLSPRAVQILKDAHFLYGDEGYVFPGARKNRPLSDVALSGRVKELGYDATVHGFRTSFRTWTQERTAFPREICESALAHLVGDEVERAYARSDLLEKRRELMEAWADYLAQEQGKVVRIG</sequence>
<keyword evidence="4" id="KW-0233">DNA recombination</keyword>
<dbReference type="Gene3D" id="1.10.150.130">
    <property type="match status" value="1"/>
</dbReference>
<comment type="similarity">
    <text evidence="1">Belongs to the 'phage' integrase family.</text>
</comment>
<evidence type="ECO:0000313" key="7">
    <source>
        <dbReference type="Proteomes" id="UP000186216"/>
    </source>
</evidence>
<dbReference type="InterPro" id="IPR053876">
    <property type="entry name" value="Phage_int_M"/>
</dbReference>
<evidence type="ECO:0000256" key="3">
    <source>
        <dbReference type="ARBA" id="ARBA00023125"/>
    </source>
</evidence>
<dbReference type="GO" id="GO:0015074">
    <property type="term" value="P:DNA integration"/>
    <property type="evidence" value="ECO:0007669"/>
    <property type="project" value="UniProtKB-KW"/>
</dbReference>
<evidence type="ECO:0000313" key="6">
    <source>
        <dbReference type="EMBL" id="SIS59100.1"/>
    </source>
</evidence>
<accession>A0AA45W1Q7</accession>
<gene>
    <name evidence="6" type="ORF">SAMN05421772_101682</name>
</gene>
<dbReference type="GO" id="GO:0006310">
    <property type="term" value="P:DNA recombination"/>
    <property type="evidence" value="ECO:0007669"/>
    <property type="project" value="UniProtKB-KW"/>
</dbReference>
<dbReference type="Pfam" id="PF13356">
    <property type="entry name" value="Arm-DNA-bind_3"/>
    <property type="match status" value="1"/>
</dbReference>
<dbReference type="EMBL" id="FTOU01000001">
    <property type="protein sequence ID" value="SIS59100.1"/>
    <property type="molecule type" value="Genomic_DNA"/>
</dbReference>
<dbReference type="InterPro" id="IPR025166">
    <property type="entry name" value="Integrase_DNA_bind_dom"/>
</dbReference>
<proteinExistence type="inferred from homology"/>
<dbReference type="Gene3D" id="1.10.443.10">
    <property type="entry name" value="Intergrase catalytic core"/>
    <property type="match status" value="1"/>
</dbReference>
<dbReference type="AlphaFoldDB" id="A0AA45W1Q7"/>
<dbReference type="InterPro" id="IPR002104">
    <property type="entry name" value="Integrase_catalytic"/>
</dbReference>
<evidence type="ECO:0000256" key="4">
    <source>
        <dbReference type="ARBA" id="ARBA00023172"/>
    </source>
</evidence>
<dbReference type="CDD" id="cd00801">
    <property type="entry name" value="INT_P4_C"/>
    <property type="match status" value="1"/>
</dbReference>
<dbReference type="Pfam" id="PF22022">
    <property type="entry name" value="Phage_int_M"/>
    <property type="match status" value="1"/>
</dbReference>
<dbReference type="SUPFAM" id="SSF56349">
    <property type="entry name" value="DNA breaking-rejoining enzymes"/>
    <property type="match status" value="1"/>
</dbReference>
<organism evidence="6 7">
    <name type="scientific">Paracoccus saliphilus</name>
    <dbReference type="NCBI Taxonomy" id="405559"/>
    <lineage>
        <taxon>Bacteria</taxon>
        <taxon>Pseudomonadati</taxon>
        <taxon>Pseudomonadota</taxon>
        <taxon>Alphaproteobacteria</taxon>
        <taxon>Rhodobacterales</taxon>
        <taxon>Paracoccaceae</taxon>
        <taxon>Paracoccus</taxon>
    </lineage>
</organism>
<evidence type="ECO:0000256" key="1">
    <source>
        <dbReference type="ARBA" id="ARBA00008857"/>
    </source>
</evidence>
<dbReference type="Gene3D" id="3.30.160.390">
    <property type="entry name" value="Integrase, DNA-binding domain"/>
    <property type="match status" value="1"/>
</dbReference>
<dbReference type="PANTHER" id="PTHR30629">
    <property type="entry name" value="PROPHAGE INTEGRASE"/>
    <property type="match status" value="1"/>
</dbReference>
<dbReference type="Proteomes" id="UP000186216">
    <property type="component" value="Unassembled WGS sequence"/>
</dbReference>
<name>A0AA45W1Q7_9RHOB</name>
<evidence type="ECO:0000259" key="5">
    <source>
        <dbReference type="PROSITE" id="PS51898"/>
    </source>
</evidence>
<dbReference type="InterPro" id="IPR013762">
    <property type="entry name" value="Integrase-like_cat_sf"/>
</dbReference>
<dbReference type="PROSITE" id="PS51898">
    <property type="entry name" value="TYR_RECOMBINASE"/>
    <property type="match status" value="1"/>
</dbReference>
<comment type="caution">
    <text evidence="6">The sequence shown here is derived from an EMBL/GenBank/DDBJ whole genome shotgun (WGS) entry which is preliminary data.</text>
</comment>
<keyword evidence="2" id="KW-0229">DNA integration</keyword>
<dbReference type="InterPro" id="IPR011010">
    <property type="entry name" value="DNA_brk_join_enz"/>
</dbReference>
<evidence type="ECO:0000256" key="2">
    <source>
        <dbReference type="ARBA" id="ARBA00022908"/>
    </source>
</evidence>
<protein>
    <submittedName>
        <fullName evidence="6">Integrase</fullName>
    </submittedName>
</protein>
<dbReference type="InterPro" id="IPR050808">
    <property type="entry name" value="Phage_Integrase"/>
</dbReference>
<feature type="domain" description="Tyr recombinase" evidence="5">
    <location>
        <begin position="190"/>
        <end position="365"/>
    </location>
</feature>
<reference evidence="6 7" key="1">
    <citation type="submission" date="2017-01" db="EMBL/GenBank/DDBJ databases">
        <authorList>
            <person name="Varghese N."/>
            <person name="Submissions S."/>
        </authorList>
    </citation>
    <scope>NUCLEOTIDE SEQUENCE [LARGE SCALE GENOMIC DNA]</scope>
    <source>
        <strain evidence="6 7">DSM 18447</strain>
    </source>
</reference>
<keyword evidence="3" id="KW-0238">DNA-binding</keyword>
<dbReference type="InterPro" id="IPR038488">
    <property type="entry name" value="Integrase_DNA-bd_sf"/>
</dbReference>
<dbReference type="PANTHER" id="PTHR30629:SF2">
    <property type="entry name" value="PROPHAGE INTEGRASE INTS-RELATED"/>
    <property type="match status" value="1"/>
</dbReference>
<dbReference type="GO" id="GO:0003677">
    <property type="term" value="F:DNA binding"/>
    <property type="evidence" value="ECO:0007669"/>
    <property type="project" value="UniProtKB-KW"/>
</dbReference>
<dbReference type="Pfam" id="PF00589">
    <property type="entry name" value="Phage_integrase"/>
    <property type="match status" value="1"/>
</dbReference>
<dbReference type="InterPro" id="IPR010998">
    <property type="entry name" value="Integrase_recombinase_N"/>
</dbReference>